<dbReference type="SUPFAM" id="SSF53474">
    <property type="entry name" value="alpha/beta-Hydrolases"/>
    <property type="match status" value="1"/>
</dbReference>
<reference evidence="2 3" key="1">
    <citation type="submission" date="2018-11" db="EMBL/GenBank/DDBJ databases">
        <title>Genomes From Bacteria Associated with the Canine Oral Cavity: a Test Case for Automated Genome-Based Taxonomic Assignment.</title>
        <authorList>
            <person name="Coil D.A."/>
            <person name="Jospin G."/>
            <person name="Darling A.E."/>
            <person name="Wallis C."/>
            <person name="Davis I.J."/>
            <person name="Harris S."/>
            <person name="Eisen J.A."/>
            <person name="Holcombe L.J."/>
            <person name="O'Flynn C."/>
        </authorList>
    </citation>
    <scope>NUCLEOTIDE SEQUENCE [LARGE SCALE GENOMIC DNA]</scope>
    <source>
        <strain evidence="2 3">OH770</strain>
    </source>
</reference>
<dbReference type="InterPro" id="IPR029058">
    <property type="entry name" value="AB_hydrolase_fold"/>
</dbReference>
<accession>A0A3P1SF90</accession>
<dbReference type="OrthoDB" id="5095936at2"/>
<feature type="region of interest" description="Disordered" evidence="1">
    <location>
        <begin position="258"/>
        <end position="278"/>
    </location>
</feature>
<keyword evidence="3" id="KW-1185">Reference proteome</keyword>
<dbReference type="AlphaFoldDB" id="A0A3P1SF90"/>
<dbReference type="RefSeq" id="WP_124868701.1">
    <property type="nucleotide sequence ID" value="NZ_RQZF01000002.1"/>
</dbReference>
<gene>
    <name evidence="2" type="ORF">EII11_03650</name>
</gene>
<organism evidence="2 3">
    <name type="scientific">Schaalia canis</name>
    <dbReference type="NCBI Taxonomy" id="100469"/>
    <lineage>
        <taxon>Bacteria</taxon>
        <taxon>Bacillati</taxon>
        <taxon>Actinomycetota</taxon>
        <taxon>Actinomycetes</taxon>
        <taxon>Actinomycetales</taxon>
        <taxon>Actinomycetaceae</taxon>
        <taxon>Schaalia</taxon>
    </lineage>
</organism>
<dbReference type="Gene3D" id="3.40.50.1820">
    <property type="entry name" value="alpha/beta hydrolase"/>
    <property type="match status" value="1"/>
</dbReference>
<proteinExistence type="predicted"/>
<evidence type="ECO:0008006" key="4">
    <source>
        <dbReference type="Google" id="ProtNLM"/>
    </source>
</evidence>
<evidence type="ECO:0000313" key="3">
    <source>
        <dbReference type="Proteomes" id="UP000280444"/>
    </source>
</evidence>
<dbReference type="Proteomes" id="UP000280444">
    <property type="component" value="Unassembled WGS sequence"/>
</dbReference>
<comment type="caution">
    <text evidence="2">The sequence shown here is derived from an EMBL/GenBank/DDBJ whole genome shotgun (WGS) entry which is preliminary data.</text>
</comment>
<evidence type="ECO:0000313" key="2">
    <source>
        <dbReference type="EMBL" id="RRC95953.1"/>
    </source>
</evidence>
<sequence length="598" mass="64446">MSKSEFDARVVVTSSTTVADIPALMQALSALRPLLDEMEMCRSELSSLVHQVASFPSLENRSVALARFHVEEARASLRKSMRDLIIFNESLGTCALSYSAAEGDAASFAQLRAWLYPSPLSVMEAITGGGASFFQPLRHQHSQKKRPWRQAWYSGRGRDLFPPTFQSAAASSAIYGAIFATGWGSDPTDSWAMQFHVEDVSRGLMRTTQWVYQGEKPTNQVWGANASHATPEAAGVAASALFGWARLFAGSNNSVLLGRPREESPTGHPSGAHKGKSGILRILRNPRSHNLSRTLLPGANGLSQFFTIGSGLGVLPEGALSVSSGDVVSALNNSAPHTGIQNPEILPRHKVSYVETPREASALIERIGALAEGQEHGEFEILKHETQGPGGTTRSWSVIIRGTQHWTAEGTNIQDLHTNLNAVAGLESDQTRAIKAAMADVGIKPTEAVEFVGHSQGGIIASQLASDAEVSSRYKVAAVLTAGAPTAGYDPNTSVGMLNLENTRDQVPALDGRGNNDHGNNLTVHFDGNLLGRVTPEGRHIFAHDMSVYRDAMKHFEEAPTKATEEVSAWLAQRSNELNLQDSTISTSYVYTTRRSSL</sequence>
<name>A0A3P1SF90_9ACTO</name>
<evidence type="ECO:0000256" key="1">
    <source>
        <dbReference type="SAM" id="MobiDB-lite"/>
    </source>
</evidence>
<dbReference type="EMBL" id="RQZF01000002">
    <property type="protein sequence ID" value="RRC95953.1"/>
    <property type="molecule type" value="Genomic_DNA"/>
</dbReference>
<protein>
    <recommendedName>
        <fullName evidence="4">Alpha/beta hydrolase</fullName>
    </recommendedName>
</protein>